<keyword evidence="2" id="KW-1185">Reference proteome</keyword>
<organism evidence="1 2">
    <name type="scientific">Volucribacter psittacicida</name>
    <dbReference type="NCBI Taxonomy" id="203482"/>
    <lineage>
        <taxon>Bacteria</taxon>
        <taxon>Pseudomonadati</taxon>
        <taxon>Pseudomonadota</taxon>
        <taxon>Gammaproteobacteria</taxon>
        <taxon>Pasteurellales</taxon>
        <taxon>Pasteurellaceae</taxon>
        <taxon>Volucribacter</taxon>
    </lineage>
</organism>
<evidence type="ECO:0000313" key="1">
    <source>
        <dbReference type="EMBL" id="TCJ98006.1"/>
    </source>
</evidence>
<dbReference type="EMBL" id="SMFT01000003">
    <property type="protein sequence ID" value="TCJ98006.1"/>
    <property type="molecule type" value="Genomic_DNA"/>
</dbReference>
<dbReference type="Pfam" id="PF17347">
    <property type="entry name" value="DUF5377"/>
    <property type="match status" value="1"/>
</dbReference>
<dbReference type="InterPro" id="IPR035318">
    <property type="entry name" value="DUF5377"/>
</dbReference>
<sequence length="99" mass="11583">MSIEKQPLFSNSWTVRIGDPGEEGANSHLFETTYVDLEAYWQGEQLHYCFTRKIEEHIELQQEFIDLKELFKFLQDYMDPISLGLLGVNIGKLLSEKNQ</sequence>
<comment type="caution">
    <text evidence="1">The sequence shown here is derived from an EMBL/GenBank/DDBJ whole genome shotgun (WGS) entry which is preliminary data.</text>
</comment>
<dbReference type="AlphaFoldDB" id="A0A4R1FRR7"/>
<dbReference type="RefSeq" id="WP_132691244.1">
    <property type="nucleotide sequence ID" value="NZ_SMFT01000003.1"/>
</dbReference>
<accession>A0A4R1FRR7</accession>
<proteinExistence type="predicted"/>
<dbReference type="OrthoDB" id="5682368at2"/>
<protein>
    <recommendedName>
        <fullName evidence="3">Dithiol-disulfide isomerase</fullName>
    </recommendedName>
</protein>
<dbReference type="Proteomes" id="UP000294702">
    <property type="component" value="Unassembled WGS sequence"/>
</dbReference>
<evidence type="ECO:0000313" key="2">
    <source>
        <dbReference type="Proteomes" id="UP000294702"/>
    </source>
</evidence>
<reference evidence="1 2" key="1">
    <citation type="submission" date="2019-03" db="EMBL/GenBank/DDBJ databases">
        <title>Genomic Encyclopedia of Type Strains, Phase IV (KMG-IV): sequencing the most valuable type-strain genomes for metagenomic binning, comparative biology and taxonomic classification.</title>
        <authorList>
            <person name="Goeker M."/>
        </authorList>
    </citation>
    <scope>NUCLEOTIDE SEQUENCE [LARGE SCALE GENOMIC DNA]</scope>
    <source>
        <strain evidence="1 2">DSM 15534</strain>
    </source>
</reference>
<name>A0A4R1FRR7_9PAST</name>
<evidence type="ECO:0008006" key="3">
    <source>
        <dbReference type="Google" id="ProtNLM"/>
    </source>
</evidence>
<gene>
    <name evidence="1" type="ORF">EV694_1604</name>
</gene>